<keyword evidence="2" id="KW-1185">Reference proteome</keyword>
<comment type="caution">
    <text evidence="1">The sequence shown here is derived from an EMBL/GenBank/DDBJ whole genome shotgun (WGS) entry which is preliminary data.</text>
</comment>
<sequence>MEMGIGCNEVVVRLCQPHSASPSLAQPNPAFPAFIMLPTTFLSSYPASPSIATPYQSSHSLL</sequence>
<dbReference type="EMBL" id="VSRR010107257">
    <property type="protein sequence ID" value="MPC96767.1"/>
    <property type="molecule type" value="Genomic_DNA"/>
</dbReference>
<accession>A0A5B7JUF9</accession>
<dbReference type="Proteomes" id="UP000324222">
    <property type="component" value="Unassembled WGS sequence"/>
</dbReference>
<proteinExistence type="predicted"/>
<protein>
    <submittedName>
        <fullName evidence="1">Uncharacterized protein</fullName>
    </submittedName>
</protein>
<name>A0A5B7JUF9_PORTR</name>
<organism evidence="1 2">
    <name type="scientific">Portunus trituberculatus</name>
    <name type="common">Swimming crab</name>
    <name type="synonym">Neptunus trituberculatus</name>
    <dbReference type="NCBI Taxonomy" id="210409"/>
    <lineage>
        <taxon>Eukaryota</taxon>
        <taxon>Metazoa</taxon>
        <taxon>Ecdysozoa</taxon>
        <taxon>Arthropoda</taxon>
        <taxon>Crustacea</taxon>
        <taxon>Multicrustacea</taxon>
        <taxon>Malacostraca</taxon>
        <taxon>Eumalacostraca</taxon>
        <taxon>Eucarida</taxon>
        <taxon>Decapoda</taxon>
        <taxon>Pleocyemata</taxon>
        <taxon>Brachyura</taxon>
        <taxon>Eubrachyura</taxon>
        <taxon>Portunoidea</taxon>
        <taxon>Portunidae</taxon>
        <taxon>Portuninae</taxon>
        <taxon>Portunus</taxon>
    </lineage>
</organism>
<reference evidence="1 2" key="1">
    <citation type="submission" date="2019-05" db="EMBL/GenBank/DDBJ databases">
        <title>Another draft genome of Portunus trituberculatus and its Hox gene families provides insights of decapod evolution.</title>
        <authorList>
            <person name="Jeong J.-H."/>
            <person name="Song I."/>
            <person name="Kim S."/>
            <person name="Choi T."/>
            <person name="Kim D."/>
            <person name="Ryu S."/>
            <person name="Kim W."/>
        </authorList>
    </citation>
    <scope>NUCLEOTIDE SEQUENCE [LARGE SCALE GENOMIC DNA]</scope>
    <source>
        <tissue evidence="1">Muscle</tissue>
    </source>
</reference>
<dbReference type="AlphaFoldDB" id="A0A5B7JUF9"/>
<evidence type="ECO:0000313" key="2">
    <source>
        <dbReference type="Proteomes" id="UP000324222"/>
    </source>
</evidence>
<evidence type="ECO:0000313" key="1">
    <source>
        <dbReference type="EMBL" id="MPC96767.1"/>
    </source>
</evidence>
<gene>
    <name evidence="1" type="ORF">E2C01_092044</name>
</gene>